<keyword evidence="7" id="KW-1185">Reference proteome</keyword>
<dbReference type="PROSITE" id="PS50977">
    <property type="entry name" value="HTH_TETR_2"/>
    <property type="match status" value="1"/>
</dbReference>
<evidence type="ECO:0000313" key="6">
    <source>
        <dbReference type="EMBL" id="SMF88305.1"/>
    </source>
</evidence>
<evidence type="ECO:0000259" key="5">
    <source>
        <dbReference type="PROSITE" id="PS50977"/>
    </source>
</evidence>
<dbReference type="InterPro" id="IPR041479">
    <property type="entry name" value="TetR_CgmR_C"/>
</dbReference>
<protein>
    <submittedName>
        <fullName evidence="6">Transcriptional regulator, TetR family</fullName>
    </submittedName>
</protein>
<dbReference type="Gene3D" id="1.10.357.10">
    <property type="entry name" value="Tetracycline Repressor, domain 2"/>
    <property type="match status" value="1"/>
</dbReference>
<keyword evidence="1" id="KW-0805">Transcription regulation</keyword>
<evidence type="ECO:0000256" key="3">
    <source>
        <dbReference type="ARBA" id="ARBA00023163"/>
    </source>
</evidence>
<dbReference type="PANTHER" id="PTHR30055:SF234">
    <property type="entry name" value="HTH-TYPE TRANSCRIPTIONAL REGULATOR BETI"/>
    <property type="match status" value="1"/>
</dbReference>
<feature type="DNA-binding region" description="H-T-H motif" evidence="4">
    <location>
        <begin position="24"/>
        <end position="43"/>
    </location>
</feature>
<dbReference type="AlphaFoldDB" id="A0A1X7HKK2"/>
<keyword evidence="3" id="KW-0804">Transcription</keyword>
<evidence type="ECO:0000256" key="1">
    <source>
        <dbReference type="ARBA" id="ARBA00023015"/>
    </source>
</evidence>
<dbReference type="SUPFAM" id="SSF48498">
    <property type="entry name" value="Tetracyclin repressor-like, C-terminal domain"/>
    <property type="match status" value="1"/>
</dbReference>
<dbReference type="InterPro" id="IPR001647">
    <property type="entry name" value="HTH_TetR"/>
</dbReference>
<dbReference type="Pfam" id="PF00440">
    <property type="entry name" value="TetR_N"/>
    <property type="match status" value="1"/>
</dbReference>
<dbReference type="GO" id="GO:0003700">
    <property type="term" value="F:DNA-binding transcription factor activity"/>
    <property type="evidence" value="ECO:0007669"/>
    <property type="project" value="TreeGrafter"/>
</dbReference>
<dbReference type="EMBL" id="LT840184">
    <property type="protein sequence ID" value="SMF88305.1"/>
    <property type="molecule type" value="Genomic_DNA"/>
</dbReference>
<organism evidence="6 7">
    <name type="scientific">Paenibacillus uliginis N3/975</name>
    <dbReference type="NCBI Taxonomy" id="1313296"/>
    <lineage>
        <taxon>Bacteria</taxon>
        <taxon>Bacillati</taxon>
        <taxon>Bacillota</taxon>
        <taxon>Bacilli</taxon>
        <taxon>Bacillales</taxon>
        <taxon>Paenibacillaceae</taxon>
        <taxon>Paenibacillus</taxon>
    </lineage>
</organism>
<evidence type="ECO:0000313" key="7">
    <source>
        <dbReference type="Proteomes" id="UP000192940"/>
    </source>
</evidence>
<dbReference type="GO" id="GO:0000976">
    <property type="term" value="F:transcription cis-regulatory region binding"/>
    <property type="evidence" value="ECO:0007669"/>
    <property type="project" value="TreeGrafter"/>
</dbReference>
<dbReference type="SUPFAM" id="SSF46689">
    <property type="entry name" value="Homeodomain-like"/>
    <property type="match status" value="1"/>
</dbReference>
<evidence type="ECO:0000256" key="4">
    <source>
        <dbReference type="PROSITE-ProRule" id="PRU00335"/>
    </source>
</evidence>
<accession>A0A1X7HKK2</accession>
<proteinExistence type="predicted"/>
<dbReference type="InterPro" id="IPR050109">
    <property type="entry name" value="HTH-type_TetR-like_transc_reg"/>
</dbReference>
<dbReference type="InterPro" id="IPR009057">
    <property type="entry name" value="Homeodomain-like_sf"/>
</dbReference>
<keyword evidence="2 4" id="KW-0238">DNA-binding</keyword>
<reference evidence="6 7" key="1">
    <citation type="submission" date="2017-04" db="EMBL/GenBank/DDBJ databases">
        <authorList>
            <person name="Afonso C.L."/>
            <person name="Miller P.J."/>
            <person name="Scott M.A."/>
            <person name="Spackman E."/>
            <person name="Goraichik I."/>
            <person name="Dimitrov K.M."/>
            <person name="Suarez D.L."/>
            <person name="Swayne D.E."/>
        </authorList>
    </citation>
    <scope>NUCLEOTIDE SEQUENCE [LARGE SCALE GENOMIC DNA]</scope>
    <source>
        <strain evidence="6 7">N3/975</strain>
    </source>
</reference>
<name>A0A1X7HKK2_9BACL</name>
<dbReference type="STRING" id="1313296.SAMN05661091_4228"/>
<sequence>MSTKKKLLEAASKIIITRGIGSLTLEAVANEAGVSKGGLLYHFPNKEELICGLNLYTIERFRDRIREEMSKGKNYIEAYTEATLNDLFQTEFLGIDASVLAASANHAAVLEKWNEECTRFTEEVLKEGIPFELGLSLRLACDGLWYSKMFGMGQLKEEEQRRIIAYILQQIKEVQ</sequence>
<gene>
    <name evidence="6" type="ORF">SAMN05661091_4228</name>
</gene>
<dbReference type="Pfam" id="PF17937">
    <property type="entry name" value="TetR_C_28"/>
    <property type="match status" value="1"/>
</dbReference>
<dbReference type="PRINTS" id="PR00455">
    <property type="entry name" value="HTHTETR"/>
</dbReference>
<dbReference type="Proteomes" id="UP000192940">
    <property type="component" value="Chromosome I"/>
</dbReference>
<dbReference type="RefSeq" id="WP_208915012.1">
    <property type="nucleotide sequence ID" value="NZ_LT840184.1"/>
</dbReference>
<evidence type="ECO:0000256" key="2">
    <source>
        <dbReference type="ARBA" id="ARBA00023125"/>
    </source>
</evidence>
<dbReference type="PANTHER" id="PTHR30055">
    <property type="entry name" value="HTH-TYPE TRANSCRIPTIONAL REGULATOR RUTR"/>
    <property type="match status" value="1"/>
</dbReference>
<feature type="domain" description="HTH tetR-type" evidence="5">
    <location>
        <begin position="1"/>
        <end position="61"/>
    </location>
</feature>
<dbReference type="InterPro" id="IPR036271">
    <property type="entry name" value="Tet_transcr_reg_TetR-rel_C_sf"/>
</dbReference>